<organism evidence="1 2">
    <name type="scientific">Megaselia scalaris</name>
    <name type="common">Humpbacked fly</name>
    <name type="synonym">Phora scalaris</name>
    <dbReference type="NCBI Taxonomy" id="36166"/>
    <lineage>
        <taxon>Eukaryota</taxon>
        <taxon>Metazoa</taxon>
        <taxon>Ecdysozoa</taxon>
        <taxon>Arthropoda</taxon>
        <taxon>Hexapoda</taxon>
        <taxon>Insecta</taxon>
        <taxon>Pterygota</taxon>
        <taxon>Neoptera</taxon>
        <taxon>Endopterygota</taxon>
        <taxon>Diptera</taxon>
        <taxon>Brachycera</taxon>
        <taxon>Muscomorpha</taxon>
        <taxon>Platypezoidea</taxon>
        <taxon>Phoridae</taxon>
        <taxon>Megaseliini</taxon>
        <taxon>Megaselia</taxon>
    </lineage>
</organism>
<keyword evidence="2" id="KW-1185">Reference proteome</keyword>
<protein>
    <submittedName>
        <fullName evidence="1">Uncharacterized protein</fullName>
    </submittedName>
</protein>
<dbReference type="AlphaFoldDB" id="T1GRC3"/>
<sequence>MDDDDEEEQLITSRFKHHFSNQPQTTCDLFLKACFLNSTRPVALKLSTKASRFSPPQTSEAPHP</sequence>
<dbReference type="EMBL" id="CAQQ02163221">
    <property type="status" value="NOT_ANNOTATED_CDS"/>
    <property type="molecule type" value="Genomic_DNA"/>
</dbReference>
<reference evidence="1" key="2">
    <citation type="submission" date="2015-06" db="UniProtKB">
        <authorList>
            <consortium name="EnsemblMetazoa"/>
        </authorList>
    </citation>
    <scope>IDENTIFICATION</scope>
</reference>
<dbReference type="HOGENOM" id="CLU_2870172_0_0_1"/>
<evidence type="ECO:0000313" key="2">
    <source>
        <dbReference type="Proteomes" id="UP000015102"/>
    </source>
</evidence>
<evidence type="ECO:0000313" key="1">
    <source>
        <dbReference type="EnsemblMetazoa" id="MESCA006203-PA"/>
    </source>
</evidence>
<dbReference type="EnsemblMetazoa" id="MESCA006203-RA">
    <property type="protein sequence ID" value="MESCA006203-PA"/>
    <property type="gene ID" value="MESCA006203"/>
</dbReference>
<dbReference type="EMBL" id="CAQQ02163222">
    <property type="status" value="NOT_ANNOTATED_CDS"/>
    <property type="molecule type" value="Genomic_DNA"/>
</dbReference>
<proteinExistence type="predicted"/>
<reference evidence="2" key="1">
    <citation type="submission" date="2013-02" db="EMBL/GenBank/DDBJ databases">
        <authorList>
            <person name="Hughes D."/>
        </authorList>
    </citation>
    <scope>NUCLEOTIDE SEQUENCE</scope>
    <source>
        <strain>Durham</strain>
        <strain evidence="2">NC isolate 2 -- Noor lab</strain>
    </source>
</reference>
<dbReference type="Proteomes" id="UP000015102">
    <property type="component" value="Unassembled WGS sequence"/>
</dbReference>
<accession>T1GRC3</accession>
<name>T1GRC3_MEGSC</name>